<dbReference type="InterPro" id="IPR036890">
    <property type="entry name" value="HATPase_C_sf"/>
</dbReference>
<dbReference type="CDD" id="cd00082">
    <property type="entry name" value="HisKA"/>
    <property type="match status" value="1"/>
</dbReference>
<name>A0A420WBM6_9PROT</name>
<keyword evidence="9" id="KW-0902">Two-component regulatory system</keyword>
<dbReference type="GO" id="GO:0000155">
    <property type="term" value="F:phosphorelay sensor kinase activity"/>
    <property type="evidence" value="ECO:0007669"/>
    <property type="project" value="InterPro"/>
</dbReference>
<dbReference type="Pfam" id="PF00672">
    <property type="entry name" value="HAMP"/>
    <property type="match status" value="1"/>
</dbReference>
<keyword evidence="8 12" id="KW-1133">Transmembrane helix</keyword>
<dbReference type="SMART" id="SM00387">
    <property type="entry name" value="HATPase_c"/>
    <property type="match status" value="1"/>
</dbReference>
<dbReference type="Pfam" id="PF02518">
    <property type="entry name" value="HATPase_c"/>
    <property type="match status" value="1"/>
</dbReference>
<feature type="transmembrane region" description="Helical" evidence="12">
    <location>
        <begin position="50"/>
        <end position="72"/>
    </location>
</feature>
<evidence type="ECO:0000256" key="9">
    <source>
        <dbReference type="ARBA" id="ARBA00023012"/>
    </source>
</evidence>
<dbReference type="Pfam" id="PF13755">
    <property type="entry name" value="Sensor_TM1"/>
    <property type="match status" value="1"/>
</dbReference>
<keyword evidence="4" id="KW-0597">Phosphoprotein</keyword>
<reference evidence="15 16" key="1">
    <citation type="submission" date="2018-10" db="EMBL/GenBank/DDBJ databases">
        <title>Comparative analysis of microorganisms from saline springs in Andes Mountain Range, Colombia.</title>
        <authorList>
            <person name="Rubin E."/>
        </authorList>
    </citation>
    <scope>NUCLEOTIDE SEQUENCE [LARGE SCALE GENOMIC DNA]</scope>
    <source>
        <strain evidence="15 16">USBA 36</strain>
    </source>
</reference>
<protein>
    <recommendedName>
        <fullName evidence="3">histidine kinase</fullName>
        <ecNumber evidence="3">2.7.13.3</ecNumber>
    </recommendedName>
</protein>
<evidence type="ECO:0000313" key="15">
    <source>
        <dbReference type="EMBL" id="RKQ68429.1"/>
    </source>
</evidence>
<evidence type="ECO:0000256" key="10">
    <source>
        <dbReference type="ARBA" id="ARBA00023136"/>
    </source>
</evidence>
<dbReference type="PANTHER" id="PTHR45436:SF5">
    <property type="entry name" value="SENSOR HISTIDINE KINASE TRCS"/>
    <property type="match status" value="1"/>
</dbReference>
<gene>
    <name evidence="15" type="ORF">BCL74_2909</name>
</gene>
<evidence type="ECO:0000259" key="13">
    <source>
        <dbReference type="PROSITE" id="PS50109"/>
    </source>
</evidence>
<dbReference type="InterPro" id="IPR003594">
    <property type="entry name" value="HATPase_dom"/>
</dbReference>
<dbReference type="InterPro" id="IPR050428">
    <property type="entry name" value="TCS_sensor_his_kinase"/>
</dbReference>
<dbReference type="Gene3D" id="6.10.340.10">
    <property type="match status" value="1"/>
</dbReference>
<dbReference type="InterPro" id="IPR025919">
    <property type="entry name" value="Stimulus_sens_dom"/>
</dbReference>
<evidence type="ECO:0000256" key="6">
    <source>
        <dbReference type="ARBA" id="ARBA00022692"/>
    </source>
</evidence>
<comment type="caution">
    <text evidence="15">The sequence shown here is derived from an EMBL/GenBank/DDBJ whole genome shotgun (WGS) entry which is preliminary data.</text>
</comment>
<dbReference type="SUPFAM" id="SSF47384">
    <property type="entry name" value="Homodimeric domain of signal transducing histidine kinase"/>
    <property type="match status" value="1"/>
</dbReference>
<comment type="subcellular location">
    <subcellularLocation>
        <location evidence="2">Membrane</location>
    </subcellularLocation>
</comment>
<dbReference type="Pfam" id="PF13756">
    <property type="entry name" value="Stimulus_sens_1"/>
    <property type="match status" value="1"/>
</dbReference>
<evidence type="ECO:0000256" key="12">
    <source>
        <dbReference type="SAM" id="Phobius"/>
    </source>
</evidence>
<dbReference type="PANTHER" id="PTHR45436">
    <property type="entry name" value="SENSOR HISTIDINE KINASE YKOH"/>
    <property type="match status" value="1"/>
</dbReference>
<dbReference type="SUPFAM" id="SSF55874">
    <property type="entry name" value="ATPase domain of HSP90 chaperone/DNA topoisomerase II/histidine kinase"/>
    <property type="match status" value="1"/>
</dbReference>
<dbReference type="SUPFAM" id="SSF158472">
    <property type="entry name" value="HAMP domain-like"/>
    <property type="match status" value="1"/>
</dbReference>
<keyword evidence="6 12" id="KW-0812">Transmembrane</keyword>
<dbReference type="EMBL" id="RBIG01000003">
    <property type="protein sequence ID" value="RKQ68429.1"/>
    <property type="molecule type" value="Genomic_DNA"/>
</dbReference>
<keyword evidence="5" id="KW-0808">Transferase</keyword>
<evidence type="ECO:0000256" key="3">
    <source>
        <dbReference type="ARBA" id="ARBA00012438"/>
    </source>
</evidence>
<dbReference type="InterPro" id="IPR003660">
    <property type="entry name" value="HAMP_dom"/>
</dbReference>
<dbReference type="InterPro" id="IPR025908">
    <property type="entry name" value="Sensor_TM1"/>
</dbReference>
<dbReference type="InterPro" id="IPR036097">
    <property type="entry name" value="HisK_dim/P_sf"/>
</dbReference>
<dbReference type="InterPro" id="IPR004358">
    <property type="entry name" value="Sig_transdc_His_kin-like_C"/>
</dbReference>
<dbReference type="CDD" id="cd06225">
    <property type="entry name" value="HAMP"/>
    <property type="match status" value="1"/>
</dbReference>
<dbReference type="RefSeq" id="WP_121221066.1">
    <property type="nucleotide sequence ID" value="NZ_RBIG01000003.1"/>
</dbReference>
<dbReference type="SMART" id="SM00304">
    <property type="entry name" value="HAMP"/>
    <property type="match status" value="1"/>
</dbReference>
<evidence type="ECO:0000256" key="2">
    <source>
        <dbReference type="ARBA" id="ARBA00004370"/>
    </source>
</evidence>
<comment type="catalytic activity">
    <reaction evidence="1">
        <text>ATP + protein L-histidine = ADP + protein N-phospho-L-histidine.</text>
        <dbReference type="EC" id="2.7.13.3"/>
    </reaction>
</comment>
<evidence type="ECO:0000313" key="16">
    <source>
        <dbReference type="Proteomes" id="UP000277424"/>
    </source>
</evidence>
<feature type="domain" description="Histidine kinase" evidence="13">
    <location>
        <begin position="350"/>
        <end position="571"/>
    </location>
</feature>
<keyword evidence="10 12" id="KW-0472">Membrane</keyword>
<evidence type="ECO:0000256" key="4">
    <source>
        <dbReference type="ARBA" id="ARBA00022553"/>
    </source>
</evidence>
<feature type="transmembrane region" description="Helical" evidence="12">
    <location>
        <begin position="267"/>
        <end position="286"/>
    </location>
</feature>
<evidence type="ECO:0000256" key="8">
    <source>
        <dbReference type="ARBA" id="ARBA00022989"/>
    </source>
</evidence>
<evidence type="ECO:0000256" key="5">
    <source>
        <dbReference type="ARBA" id="ARBA00022679"/>
    </source>
</evidence>
<feature type="region of interest" description="Disordered" evidence="11">
    <location>
        <begin position="1"/>
        <end position="27"/>
    </location>
</feature>
<dbReference type="PROSITE" id="PS50885">
    <property type="entry name" value="HAMP"/>
    <property type="match status" value="1"/>
</dbReference>
<dbReference type="PRINTS" id="PR00344">
    <property type="entry name" value="BCTRLSENSOR"/>
</dbReference>
<dbReference type="InterPro" id="IPR003661">
    <property type="entry name" value="HisK_dim/P_dom"/>
</dbReference>
<organism evidence="15 16">
    <name type="scientific">Oceanibaculum indicum</name>
    <dbReference type="NCBI Taxonomy" id="526216"/>
    <lineage>
        <taxon>Bacteria</taxon>
        <taxon>Pseudomonadati</taxon>
        <taxon>Pseudomonadota</taxon>
        <taxon>Alphaproteobacteria</taxon>
        <taxon>Rhodospirillales</taxon>
        <taxon>Oceanibaculaceae</taxon>
        <taxon>Oceanibaculum</taxon>
    </lineage>
</organism>
<dbReference type="Gene3D" id="3.30.565.10">
    <property type="entry name" value="Histidine kinase-like ATPase, C-terminal domain"/>
    <property type="match status" value="1"/>
</dbReference>
<feature type="domain" description="HAMP" evidence="14">
    <location>
        <begin position="287"/>
        <end position="342"/>
    </location>
</feature>
<dbReference type="PROSITE" id="PS50109">
    <property type="entry name" value="HIS_KIN"/>
    <property type="match status" value="1"/>
</dbReference>
<dbReference type="Gene3D" id="1.10.287.130">
    <property type="match status" value="1"/>
</dbReference>
<dbReference type="Proteomes" id="UP000277424">
    <property type="component" value="Unassembled WGS sequence"/>
</dbReference>
<dbReference type="OrthoDB" id="9805942at2"/>
<keyword evidence="7 15" id="KW-0418">Kinase</keyword>
<dbReference type="GO" id="GO:0016020">
    <property type="term" value="C:membrane"/>
    <property type="evidence" value="ECO:0007669"/>
    <property type="project" value="UniProtKB-SubCell"/>
</dbReference>
<proteinExistence type="predicted"/>
<evidence type="ECO:0000259" key="14">
    <source>
        <dbReference type="PROSITE" id="PS50885"/>
    </source>
</evidence>
<dbReference type="Pfam" id="PF00512">
    <property type="entry name" value="HisKA"/>
    <property type="match status" value="1"/>
</dbReference>
<evidence type="ECO:0000256" key="11">
    <source>
        <dbReference type="SAM" id="MobiDB-lite"/>
    </source>
</evidence>
<evidence type="ECO:0000256" key="7">
    <source>
        <dbReference type="ARBA" id="ARBA00022777"/>
    </source>
</evidence>
<dbReference type="InterPro" id="IPR005467">
    <property type="entry name" value="His_kinase_dom"/>
</dbReference>
<dbReference type="AlphaFoldDB" id="A0A420WBM6"/>
<dbReference type="EC" id="2.7.13.3" evidence="3"/>
<accession>A0A420WBM6</accession>
<evidence type="ECO:0000256" key="1">
    <source>
        <dbReference type="ARBA" id="ARBA00000085"/>
    </source>
</evidence>
<dbReference type="SMART" id="SM00388">
    <property type="entry name" value="HisKA"/>
    <property type="match status" value="1"/>
</dbReference>
<sequence>MTTHAAADEVPEEKAQQEQIASRRPGTDDLSVAEVATRLRRRRKWLVSPLTLRIMAINLLALAMLVGGVLYVDEYRRSLIVAELQNMRLQAELLAGALGASIVQNVGDDSVVMSPDLARQLVRRFEPPPGVRIRVFLPTGEMAADSRMLRGPYGVVQIEPLPPIGARPSLGEQALNAVYDWIVGWLPSDERLPPYLEAPLQTAPDYPEVVEALQGEAAYARRRLPDGRMHLSVAVPVQSYRQVLGALVISGTDKGIEENIRAVRLDIMKVFALVFAVTALLSFYLARTITRPIERLAAAAERLRLGMNRQHKIPDFRKRRDEIGELSGTLIAMTDALWQRLDAIERFAADVSHEIKNPLTSLRSAVETASRVKDAERQQKLMAVILDDVKRLDRLISDISDASRLDSELSRADMETVDVGVMLSTLVGIYTAVPKEDGPRFKVKVPSGDKLLVKGLESRLGQVVRNLVTNAISFSPPGGMIAVSGSRQGNNVVFTVEDEGPGIPENKLGDIFNRFYTERPKGERFGTHSGLGLSISKQIVDAHGGTITAENRKDADGKVLGARFTVRLPKQ</sequence>